<dbReference type="InterPro" id="IPR023393">
    <property type="entry name" value="START-like_dom_sf"/>
</dbReference>
<keyword evidence="5" id="KW-1185">Reference proteome</keyword>
<feature type="domain" description="Activator of Hsp90 ATPase homologue 1/2-like C-terminal" evidence="3">
    <location>
        <begin position="40"/>
        <end position="152"/>
    </location>
</feature>
<evidence type="ECO:0000256" key="1">
    <source>
        <dbReference type="ARBA" id="ARBA00006817"/>
    </source>
</evidence>
<dbReference type="SUPFAM" id="SSF55961">
    <property type="entry name" value="Bet v1-like"/>
    <property type="match status" value="1"/>
</dbReference>
<feature type="region of interest" description="Disordered" evidence="2">
    <location>
        <begin position="65"/>
        <end position="85"/>
    </location>
</feature>
<protein>
    <submittedName>
        <fullName evidence="4">Aha1 domain protein</fullName>
    </submittedName>
</protein>
<comment type="similarity">
    <text evidence="1">Belongs to the AHA1 family.</text>
</comment>
<dbReference type="RefSeq" id="WP_087101835.1">
    <property type="nucleotide sequence ID" value="NZ_FWFG01000011.1"/>
</dbReference>
<sequence>MPSSRIAGIVDAVSRSVEVERGDGTVALTARLRTTLGGAPSELWPELTEADRLAQWYGPVEIDPAETDSAESESAAADATPEADGAGERAFRTVGGAHGRVLAAVPPHQLDLTWEYADNVDRLEIRLDPEEDGTSRLTLQQIARLPEATFDAYGPGAVGIGWDIAILGFVARTGAWRELRLDVPVASPAWLASSEGADMVRAWSIRWAAASVAAGTDVDAARRAENETTRAYGGTVDAALV</sequence>
<organism evidence="4 5">
    <name type="scientific">Brachybacterium nesterenkovii</name>
    <dbReference type="NCBI Taxonomy" id="47847"/>
    <lineage>
        <taxon>Bacteria</taxon>
        <taxon>Bacillati</taxon>
        <taxon>Actinomycetota</taxon>
        <taxon>Actinomycetes</taxon>
        <taxon>Micrococcales</taxon>
        <taxon>Dermabacteraceae</taxon>
        <taxon>Brachybacterium</taxon>
    </lineage>
</organism>
<dbReference type="Proteomes" id="UP000195981">
    <property type="component" value="Unassembled WGS sequence"/>
</dbReference>
<dbReference type="EMBL" id="FWFG01000011">
    <property type="protein sequence ID" value="SLM88081.1"/>
    <property type="molecule type" value="Genomic_DNA"/>
</dbReference>
<evidence type="ECO:0000259" key="3">
    <source>
        <dbReference type="Pfam" id="PF08327"/>
    </source>
</evidence>
<dbReference type="Pfam" id="PF08327">
    <property type="entry name" value="AHSA1"/>
    <property type="match status" value="1"/>
</dbReference>
<dbReference type="Gene3D" id="3.30.530.20">
    <property type="match status" value="1"/>
</dbReference>
<dbReference type="AlphaFoldDB" id="A0A1X6WTC3"/>
<accession>A0A1X6WTC3</accession>
<reference evidence="4 5" key="1">
    <citation type="submission" date="2017-02" db="EMBL/GenBank/DDBJ databases">
        <authorList>
            <person name="Peterson S.W."/>
        </authorList>
    </citation>
    <scope>NUCLEOTIDE SEQUENCE [LARGE SCALE GENOMIC DNA]</scope>
    <source>
        <strain evidence="4 5">CIP104813</strain>
    </source>
</reference>
<evidence type="ECO:0000313" key="5">
    <source>
        <dbReference type="Proteomes" id="UP000195981"/>
    </source>
</evidence>
<gene>
    <name evidence="4" type="ORF">FM110_01040</name>
</gene>
<feature type="compositionally biased region" description="Low complexity" evidence="2">
    <location>
        <begin position="72"/>
        <end position="84"/>
    </location>
</feature>
<name>A0A1X6WTC3_9MICO</name>
<proteinExistence type="inferred from homology"/>
<evidence type="ECO:0000256" key="2">
    <source>
        <dbReference type="SAM" id="MobiDB-lite"/>
    </source>
</evidence>
<evidence type="ECO:0000313" key="4">
    <source>
        <dbReference type="EMBL" id="SLM88081.1"/>
    </source>
</evidence>
<dbReference type="OrthoDB" id="8117292at2"/>
<dbReference type="InterPro" id="IPR013538">
    <property type="entry name" value="ASHA1/2-like_C"/>
</dbReference>